<evidence type="ECO:0000259" key="7">
    <source>
        <dbReference type="PROSITE" id="PS00125"/>
    </source>
</evidence>
<dbReference type="PRINTS" id="PR00114">
    <property type="entry name" value="STPHPHTASE"/>
</dbReference>
<dbReference type="InterPro" id="IPR051134">
    <property type="entry name" value="PPP_phosphatase"/>
</dbReference>
<dbReference type="InterPro" id="IPR004843">
    <property type="entry name" value="Calcineurin-like_PHP"/>
</dbReference>
<evidence type="ECO:0000313" key="8">
    <source>
        <dbReference type="EMBL" id="KAK9909268.1"/>
    </source>
</evidence>
<keyword evidence="2" id="KW-0479">Metal-binding</keyword>
<reference evidence="8 9" key="1">
    <citation type="journal article" date="2024" name="Nat. Commun.">
        <title>Phylogenomics reveals the evolutionary origins of lichenization in chlorophyte algae.</title>
        <authorList>
            <person name="Puginier C."/>
            <person name="Libourel C."/>
            <person name="Otte J."/>
            <person name="Skaloud P."/>
            <person name="Haon M."/>
            <person name="Grisel S."/>
            <person name="Petersen M."/>
            <person name="Berrin J.G."/>
            <person name="Delaux P.M."/>
            <person name="Dal Grande F."/>
            <person name="Keller J."/>
        </authorList>
    </citation>
    <scope>NUCLEOTIDE SEQUENCE [LARGE SCALE GENOMIC DNA]</scope>
    <source>
        <strain evidence="8 9">SAG 216-7</strain>
    </source>
</reference>
<protein>
    <recommendedName>
        <fullName evidence="4">Serine/threonine-protein phosphatase</fullName>
        <ecNumber evidence="4">3.1.3.16</ecNumber>
    </recommendedName>
</protein>
<organism evidence="8 9">
    <name type="scientific">Coccomyxa subellipsoidea</name>
    <dbReference type="NCBI Taxonomy" id="248742"/>
    <lineage>
        <taxon>Eukaryota</taxon>
        <taxon>Viridiplantae</taxon>
        <taxon>Chlorophyta</taxon>
        <taxon>core chlorophytes</taxon>
        <taxon>Trebouxiophyceae</taxon>
        <taxon>Trebouxiophyceae incertae sedis</taxon>
        <taxon>Coccomyxaceae</taxon>
        <taxon>Coccomyxa</taxon>
    </lineage>
</organism>
<gene>
    <name evidence="8" type="ORF">WJX75_009817</name>
</gene>
<feature type="compositionally biased region" description="Low complexity" evidence="5">
    <location>
        <begin position="473"/>
        <end position="491"/>
    </location>
</feature>
<comment type="caution">
    <text evidence="8">The sequence shown here is derived from an EMBL/GenBank/DDBJ whole genome shotgun (WGS) entry which is preliminary data.</text>
</comment>
<dbReference type="InterPro" id="IPR006186">
    <property type="entry name" value="Ser/Thr-sp_prot-phosphatase"/>
</dbReference>
<keyword evidence="6" id="KW-1133">Transmembrane helix</keyword>
<keyword evidence="4" id="KW-0378">Hydrolase</keyword>
<feature type="domain" description="Serine/threonine specific protein phosphatases" evidence="7">
    <location>
        <begin position="156"/>
        <end position="161"/>
    </location>
</feature>
<comment type="catalytic activity">
    <reaction evidence="4">
        <text>O-phospho-L-threonyl-[protein] + H2O = L-threonyl-[protein] + phosphate</text>
        <dbReference type="Rhea" id="RHEA:47004"/>
        <dbReference type="Rhea" id="RHEA-COMP:11060"/>
        <dbReference type="Rhea" id="RHEA-COMP:11605"/>
        <dbReference type="ChEBI" id="CHEBI:15377"/>
        <dbReference type="ChEBI" id="CHEBI:30013"/>
        <dbReference type="ChEBI" id="CHEBI:43474"/>
        <dbReference type="ChEBI" id="CHEBI:61977"/>
        <dbReference type="EC" id="3.1.3.16"/>
    </reaction>
</comment>
<keyword evidence="6" id="KW-0472">Membrane</keyword>
<feature type="compositionally biased region" description="Low complexity" evidence="5">
    <location>
        <begin position="422"/>
        <end position="433"/>
    </location>
</feature>
<dbReference type="PANTHER" id="PTHR45668">
    <property type="entry name" value="SERINE/THREONINE-PROTEIN PHOSPHATASE 5-RELATED"/>
    <property type="match status" value="1"/>
</dbReference>
<keyword evidence="3" id="KW-0464">Manganese</keyword>
<dbReference type="SMART" id="SM00156">
    <property type="entry name" value="PP2Ac"/>
    <property type="match status" value="1"/>
</dbReference>
<comment type="cofactor">
    <cofactor evidence="1">
        <name>Mn(2+)</name>
        <dbReference type="ChEBI" id="CHEBI:29035"/>
    </cofactor>
</comment>
<keyword evidence="9" id="KW-1185">Reference proteome</keyword>
<evidence type="ECO:0000256" key="3">
    <source>
        <dbReference type="ARBA" id="ARBA00023211"/>
    </source>
</evidence>
<evidence type="ECO:0000256" key="1">
    <source>
        <dbReference type="ARBA" id="ARBA00001936"/>
    </source>
</evidence>
<proteinExistence type="inferred from homology"/>
<dbReference type="EC" id="3.1.3.16" evidence="4"/>
<dbReference type="Pfam" id="PF00149">
    <property type="entry name" value="Metallophos"/>
    <property type="match status" value="1"/>
</dbReference>
<accession>A0ABR2YQZ1</accession>
<feature type="region of interest" description="Disordered" evidence="5">
    <location>
        <begin position="408"/>
        <end position="533"/>
    </location>
</feature>
<sequence length="533" mass="56427">MITSNTASAPEVLHPIASAESVQPNLIDSSEVSVDWARDVGQSLAKASWGGLEALQSVLPASRAVQLLEAAYTVLKQEPSVLDVNPVAVDSSVTVVGDTHGQLHDVLRMLEVAGYPSPSSYFIFNGDFVDRGAWGLEVLVFLAALKLALPDRVILLRGNHESSTCTQLYGFRTEVLRKYGQEGQRVYKMCKQLFAVLPLAAVVSGATLVLHGGLFRQPITRQVRPTAPPHLLKKRKRNVPNRLGSGPPSLGSMEDLRASSKGGIDPNGAGTSMVATDVLWSDPVAEAGLRINHSRGVGLVFGPEITQEFLVANGLRLILRSHEGPDARWGREDLPGMGEGFSIDHVTPAGCLMTVFSAPDYPQFQADGQERYRNLGAVAVLTGPSWDSPSFLQYEAVHPRPVVDATYEYNDVPGSDEEMELGVAGSDVSSAGGSDAGGSDAGGSEMSNGISEGEASPERPSDVAESVQGDQSTTTTARATQQAMTATAEAVAKLHLQNVSAAGPPLRQEGEQPGAKSCRKDSAALAEQEEAVI</sequence>
<feature type="transmembrane region" description="Helical" evidence="6">
    <location>
        <begin position="193"/>
        <end position="215"/>
    </location>
</feature>
<dbReference type="PROSITE" id="PS00125">
    <property type="entry name" value="SER_THR_PHOSPHATASE"/>
    <property type="match status" value="1"/>
</dbReference>
<dbReference type="EMBL" id="JALJOT010000007">
    <property type="protein sequence ID" value="KAK9909268.1"/>
    <property type="molecule type" value="Genomic_DNA"/>
</dbReference>
<dbReference type="PANTHER" id="PTHR45668:SF9">
    <property type="entry name" value="SERINE_THREONINE-PROTEIN PHOSPHATASE 7"/>
    <property type="match status" value="1"/>
</dbReference>
<name>A0ABR2YQZ1_9CHLO</name>
<dbReference type="Gene3D" id="3.60.21.10">
    <property type="match status" value="1"/>
</dbReference>
<evidence type="ECO:0000256" key="5">
    <source>
        <dbReference type="SAM" id="MobiDB-lite"/>
    </source>
</evidence>
<dbReference type="InterPro" id="IPR029052">
    <property type="entry name" value="Metallo-depent_PP-like"/>
</dbReference>
<evidence type="ECO:0000256" key="4">
    <source>
        <dbReference type="RuleBase" id="RU004273"/>
    </source>
</evidence>
<evidence type="ECO:0000256" key="6">
    <source>
        <dbReference type="SAM" id="Phobius"/>
    </source>
</evidence>
<dbReference type="Proteomes" id="UP001491310">
    <property type="component" value="Unassembled WGS sequence"/>
</dbReference>
<comment type="similarity">
    <text evidence="4">Belongs to the PPP phosphatase family.</text>
</comment>
<keyword evidence="6" id="KW-0812">Transmembrane</keyword>
<evidence type="ECO:0000256" key="2">
    <source>
        <dbReference type="ARBA" id="ARBA00022723"/>
    </source>
</evidence>
<evidence type="ECO:0000313" key="9">
    <source>
        <dbReference type="Proteomes" id="UP001491310"/>
    </source>
</evidence>
<dbReference type="SUPFAM" id="SSF56300">
    <property type="entry name" value="Metallo-dependent phosphatases"/>
    <property type="match status" value="1"/>
</dbReference>